<comment type="caution">
    <text evidence="2">The sequence shown here is derived from an EMBL/GenBank/DDBJ whole genome shotgun (WGS) entry which is preliminary data.</text>
</comment>
<dbReference type="InterPro" id="IPR019619">
    <property type="entry name" value="DUF2490"/>
</dbReference>
<keyword evidence="3" id="KW-1185">Reference proteome</keyword>
<dbReference type="AlphaFoldDB" id="A0A5C6S4P9"/>
<gene>
    <name evidence="2" type="ORF">FRY97_01110</name>
</gene>
<dbReference type="EMBL" id="VOOR01000002">
    <property type="protein sequence ID" value="TXB69439.1"/>
    <property type="molecule type" value="Genomic_DNA"/>
</dbReference>
<keyword evidence="1" id="KW-0732">Signal</keyword>
<sequence>MNRYFLPAALGLLAQMLPLSSAQAQHTAEQFTQIDFGFNLPGKWKGDLQAEFRNRWADTEGAGLAPTLFYTQVGAAYAPGPDAAFGGAYRVAARSLGQGSPTWEHRFSQQVSIVQRKGKLRFRERLMAEQRLFSNNAFQARHRWRLRGGLDYPLQGEKLDPGEAYLNHQAELVAYPFEHQPWELREQRFYTGIGWWLHNGQALEAGLENRTGRGAPSGPMEYRWILRLRWKL</sequence>
<proteinExistence type="predicted"/>
<name>A0A5C6S4P9_9BACT</name>
<feature type="signal peptide" evidence="1">
    <location>
        <begin position="1"/>
        <end position="24"/>
    </location>
</feature>
<accession>A0A5C6S4P9</accession>
<dbReference type="Proteomes" id="UP000321580">
    <property type="component" value="Unassembled WGS sequence"/>
</dbReference>
<feature type="chain" id="PRO_5022979759" evidence="1">
    <location>
        <begin position="25"/>
        <end position="232"/>
    </location>
</feature>
<organism evidence="2 3">
    <name type="scientific">Phaeodactylibacter luteus</name>
    <dbReference type="NCBI Taxonomy" id="1564516"/>
    <lineage>
        <taxon>Bacteria</taxon>
        <taxon>Pseudomonadati</taxon>
        <taxon>Bacteroidota</taxon>
        <taxon>Saprospiria</taxon>
        <taxon>Saprospirales</taxon>
        <taxon>Haliscomenobacteraceae</taxon>
        <taxon>Phaeodactylibacter</taxon>
    </lineage>
</organism>
<evidence type="ECO:0000313" key="2">
    <source>
        <dbReference type="EMBL" id="TXB69439.1"/>
    </source>
</evidence>
<evidence type="ECO:0000313" key="3">
    <source>
        <dbReference type="Proteomes" id="UP000321580"/>
    </source>
</evidence>
<dbReference type="OrthoDB" id="1436620at2"/>
<dbReference type="RefSeq" id="WP_147165571.1">
    <property type="nucleotide sequence ID" value="NZ_VOOR01000002.1"/>
</dbReference>
<reference evidence="2 3" key="1">
    <citation type="submission" date="2019-08" db="EMBL/GenBank/DDBJ databases">
        <title>Genome of Phaeodactylibacter luteus.</title>
        <authorList>
            <person name="Bowman J.P."/>
        </authorList>
    </citation>
    <scope>NUCLEOTIDE SEQUENCE [LARGE SCALE GENOMIC DNA]</scope>
    <source>
        <strain evidence="2 3">KCTC 42180</strain>
    </source>
</reference>
<evidence type="ECO:0000256" key="1">
    <source>
        <dbReference type="SAM" id="SignalP"/>
    </source>
</evidence>
<protein>
    <submittedName>
        <fullName evidence="2">DUF2490 domain-containing protein</fullName>
    </submittedName>
</protein>
<dbReference type="Pfam" id="PF10677">
    <property type="entry name" value="DUF2490"/>
    <property type="match status" value="1"/>
</dbReference>